<evidence type="ECO:0000256" key="3">
    <source>
        <dbReference type="ARBA" id="ARBA00023125"/>
    </source>
</evidence>
<keyword evidence="3" id="KW-0238">DNA-binding</keyword>
<dbReference type="EMBL" id="DVMO01000081">
    <property type="protein sequence ID" value="HIU27789.1"/>
    <property type="molecule type" value="Genomic_DNA"/>
</dbReference>
<dbReference type="PROSITE" id="PS50931">
    <property type="entry name" value="HTH_LYSR"/>
    <property type="match status" value="1"/>
</dbReference>
<dbReference type="InterPro" id="IPR000847">
    <property type="entry name" value="LysR_HTH_N"/>
</dbReference>
<dbReference type="PANTHER" id="PTHR30346:SF0">
    <property type="entry name" value="HCA OPERON TRANSCRIPTIONAL ACTIVATOR HCAR"/>
    <property type="match status" value="1"/>
</dbReference>
<evidence type="ECO:0000256" key="1">
    <source>
        <dbReference type="ARBA" id="ARBA00009437"/>
    </source>
</evidence>
<dbReference type="CDD" id="cd05466">
    <property type="entry name" value="PBP2_LTTR_substrate"/>
    <property type="match status" value="1"/>
</dbReference>
<reference evidence="6" key="1">
    <citation type="submission" date="2020-10" db="EMBL/GenBank/DDBJ databases">
        <authorList>
            <person name="Gilroy R."/>
        </authorList>
    </citation>
    <scope>NUCLEOTIDE SEQUENCE</scope>
    <source>
        <strain evidence="6">11300</strain>
    </source>
</reference>
<protein>
    <submittedName>
        <fullName evidence="6">LysR family transcriptional regulator</fullName>
    </submittedName>
</protein>
<evidence type="ECO:0000259" key="5">
    <source>
        <dbReference type="PROSITE" id="PS50931"/>
    </source>
</evidence>
<dbReference type="PANTHER" id="PTHR30346">
    <property type="entry name" value="TRANSCRIPTIONAL DUAL REGULATOR HCAR-RELATED"/>
    <property type="match status" value="1"/>
</dbReference>
<dbReference type="Pfam" id="PF03466">
    <property type="entry name" value="LysR_substrate"/>
    <property type="match status" value="1"/>
</dbReference>
<keyword evidence="2" id="KW-0805">Transcription regulation</keyword>
<gene>
    <name evidence="6" type="ORF">IAD16_05370</name>
</gene>
<dbReference type="GO" id="GO:0032993">
    <property type="term" value="C:protein-DNA complex"/>
    <property type="evidence" value="ECO:0007669"/>
    <property type="project" value="TreeGrafter"/>
</dbReference>
<evidence type="ECO:0000313" key="6">
    <source>
        <dbReference type="EMBL" id="HIU27789.1"/>
    </source>
</evidence>
<dbReference type="Gene3D" id="1.10.10.10">
    <property type="entry name" value="Winged helix-like DNA-binding domain superfamily/Winged helix DNA-binding domain"/>
    <property type="match status" value="1"/>
</dbReference>
<reference evidence="6" key="2">
    <citation type="journal article" date="2021" name="PeerJ">
        <title>Extensive microbial diversity within the chicken gut microbiome revealed by metagenomics and culture.</title>
        <authorList>
            <person name="Gilroy R."/>
            <person name="Ravi A."/>
            <person name="Getino M."/>
            <person name="Pursley I."/>
            <person name="Horton D.L."/>
            <person name="Alikhan N.F."/>
            <person name="Baker D."/>
            <person name="Gharbi K."/>
            <person name="Hall N."/>
            <person name="Watson M."/>
            <person name="Adriaenssens E.M."/>
            <person name="Foster-Nyarko E."/>
            <person name="Jarju S."/>
            <person name="Secka A."/>
            <person name="Antonio M."/>
            <person name="Oren A."/>
            <person name="Chaudhuri R.R."/>
            <person name="La Ragione R."/>
            <person name="Hildebrand F."/>
            <person name="Pallen M.J."/>
        </authorList>
    </citation>
    <scope>NUCLEOTIDE SEQUENCE</scope>
    <source>
        <strain evidence="6">11300</strain>
    </source>
</reference>
<dbReference type="InterPro" id="IPR036388">
    <property type="entry name" value="WH-like_DNA-bd_sf"/>
</dbReference>
<evidence type="ECO:0000256" key="4">
    <source>
        <dbReference type="ARBA" id="ARBA00023163"/>
    </source>
</evidence>
<evidence type="ECO:0000313" key="7">
    <source>
        <dbReference type="Proteomes" id="UP000824091"/>
    </source>
</evidence>
<dbReference type="AlphaFoldDB" id="A0A9D1L7E9"/>
<dbReference type="Pfam" id="PF00126">
    <property type="entry name" value="HTH_1"/>
    <property type="match status" value="1"/>
</dbReference>
<dbReference type="SUPFAM" id="SSF46785">
    <property type="entry name" value="Winged helix' DNA-binding domain"/>
    <property type="match status" value="1"/>
</dbReference>
<organism evidence="6 7">
    <name type="scientific">Candidatus Fimisoma avicola</name>
    <dbReference type="NCBI Taxonomy" id="2840826"/>
    <lineage>
        <taxon>Bacteria</taxon>
        <taxon>Bacillati</taxon>
        <taxon>Bacillota</taxon>
        <taxon>Clostridia</taxon>
        <taxon>Eubacteriales</taxon>
        <taxon>Candidatus Fimisoma</taxon>
    </lineage>
</organism>
<name>A0A9D1L7E9_9FIRM</name>
<dbReference type="GO" id="GO:0003677">
    <property type="term" value="F:DNA binding"/>
    <property type="evidence" value="ECO:0007669"/>
    <property type="project" value="UniProtKB-KW"/>
</dbReference>
<dbReference type="Proteomes" id="UP000824091">
    <property type="component" value="Unassembled WGS sequence"/>
</dbReference>
<dbReference type="SUPFAM" id="SSF53850">
    <property type="entry name" value="Periplasmic binding protein-like II"/>
    <property type="match status" value="1"/>
</dbReference>
<evidence type="ECO:0000256" key="2">
    <source>
        <dbReference type="ARBA" id="ARBA00023015"/>
    </source>
</evidence>
<comment type="similarity">
    <text evidence="1">Belongs to the LysR transcriptional regulatory family.</text>
</comment>
<feature type="domain" description="HTH lysR-type" evidence="5">
    <location>
        <begin position="1"/>
        <end position="58"/>
    </location>
</feature>
<dbReference type="Gene3D" id="3.40.190.290">
    <property type="match status" value="1"/>
</dbReference>
<comment type="caution">
    <text evidence="6">The sequence shown here is derived from an EMBL/GenBank/DDBJ whole genome shotgun (WGS) entry which is preliminary data.</text>
</comment>
<dbReference type="InterPro" id="IPR036390">
    <property type="entry name" value="WH_DNA-bd_sf"/>
</dbReference>
<proteinExistence type="inferred from homology"/>
<keyword evidence="4" id="KW-0804">Transcription</keyword>
<dbReference type="InterPro" id="IPR005119">
    <property type="entry name" value="LysR_subst-bd"/>
</dbReference>
<accession>A0A9D1L7E9</accession>
<sequence length="293" mass="32305">MNIEKYRALLCAIEKGSLSAAGEELGYTPSGMSRMIASIEEETGLSLLIRGRNGAVPTKDCQKLIPYFSKIILAGEELQKQTEEIQGLDTGHIAIGNAYAFYYDWLAETVSEFCSMYPSIRVTITDGASSELVQMLKDYRLDIAIVSRRQDLPMWIPLKEDRLMVMVPSGHPAAQKGIFSVADLKKEPFIEIFPGKETDESIFFRENNIKVNVSHSVQDNIAAASMVRAGLGIAMINETELKMCRREGITAVPLDPAQRVELGIGAGDMETACSALKKFLSFIMPRIKEAGLS</sequence>
<dbReference type="GO" id="GO:0003700">
    <property type="term" value="F:DNA-binding transcription factor activity"/>
    <property type="evidence" value="ECO:0007669"/>
    <property type="project" value="InterPro"/>
</dbReference>